<dbReference type="EMBL" id="CP036299">
    <property type="protein sequence ID" value="QDV29850.1"/>
    <property type="molecule type" value="Genomic_DNA"/>
</dbReference>
<accession>A0A518GMK1</accession>
<reference evidence="1 2" key="1">
    <citation type="submission" date="2019-02" db="EMBL/GenBank/DDBJ databases">
        <title>Deep-cultivation of Planctomycetes and their phenomic and genomic characterization uncovers novel biology.</title>
        <authorList>
            <person name="Wiegand S."/>
            <person name="Jogler M."/>
            <person name="Boedeker C."/>
            <person name="Pinto D."/>
            <person name="Vollmers J."/>
            <person name="Rivas-Marin E."/>
            <person name="Kohn T."/>
            <person name="Peeters S.H."/>
            <person name="Heuer A."/>
            <person name="Rast P."/>
            <person name="Oberbeckmann S."/>
            <person name="Bunk B."/>
            <person name="Jeske O."/>
            <person name="Meyerdierks A."/>
            <person name="Storesund J.E."/>
            <person name="Kallscheuer N."/>
            <person name="Luecker S."/>
            <person name="Lage O.M."/>
            <person name="Pohl T."/>
            <person name="Merkel B.J."/>
            <person name="Hornburger P."/>
            <person name="Mueller R.-W."/>
            <person name="Bruemmer F."/>
            <person name="Labrenz M."/>
            <person name="Spormann A.M."/>
            <person name="Op den Camp H."/>
            <person name="Overmann J."/>
            <person name="Amann R."/>
            <person name="Jetten M.S.M."/>
            <person name="Mascher T."/>
            <person name="Medema M.H."/>
            <person name="Devos D.P."/>
            <person name="Kaster A.-K."/>
            <person name="Ovreas L."/>
            <person name="Rohde M."/>
            <person name="Galperin M.Y."/>
            <person name="Jogler C."/>
        </authorList>
    </citation>
    <scope>NUCLEOTIDE SEQUENCE [LARGE SCALE GENOMIC DNA]</scope>
    <source>
        <strain evidence="1 2">Spb1</strain>
    </source>
</reference>
<evidence type="ECO:0000313" key="2">
    <source>
        <dbReference type="Proteomes" id="UP000315349"/>
    </source>
</evidence>
<dbReference type="KEGG" id="peh:Spb1_17690"/>
<dbReference type="Proteomes" id="UP000315349">
    <property type="component" value="Chromosome"/>
</dbReference>
<protein>
    <submittedName>
        <fullName evidence="1">Uncharacterized protein</fullName>
    </submittedName>
</protein>
<name>A0A518GMK1_9PLAN</name>
<sequence>MTSLTNKTSRKRQRRAFINSIASEKRTGFATAIEKYKTGRHPRNQKSQSLVPCLPALSKHGRSFTEQFEFGIQKIKQFCGTQYLLAHLQQEKQIVIEGLINEYLSKAEIAATVDYSDKKSVRKFNASSDRMREIVDEIVGLGEAAVMTFASLLEIEPAAPWAVHHLVEKADLDSATLSRCFARVEQAIMDAKAKGDPASAMGEEMWLKELRAKKAMDECK</sequence>
<keyword evidence="2" id="KW-1185">Reference proteome</keyword>
<proteinExistence type="predicted"/>
<organism evidence="1 2">
    <name type="scientific">Planctopirus ephydatiae</name>
    <dbReference type="NCBI Taxonomy" id="2528019"/>
    <lineage>
        <taxon>Bacteria</taxon>
        <taxon>Pseudomonadati</taxon>
        <taxon>Planctomycetota</taxon>
        <taxon>Planctomycetia</taxon>
        <taxon>Planctomycetales</taxon>
        <taxon>Planctomycetaceae</taxon>
        <taxon>Planctopirus</taxon>
    </lineage>
</organism>
<gene>
    <name evidence="1" type="ORF">Spb1_17690</name>
</gene>
<evidence type="ECO:0000313" key="1">
    <source>
        <dbReference type="EMBL" id="QDV29850.1"/>
    </source>
</evidence>
<dbReference type="AlphaFoldDB" id="A0A518GMK1"/>